<feature type="domain" description="AIG1-type G" evidence="18">
    <location>
        <begin position="21"/>
        <end position="218"/>
    </location>
</feature>
<keyword evidence="11" id="KW-0496">Mitochondrion</keyword>
<evidence type="ECO:0000256" key="2">
    <source>
        <dbReference type="ARBA" id="ARBA00004240"/>
    </source>
</evidence>
<reference evidence="19" key="3">
    <citation type="submission" date="2025-09" db="UniProtKB">
        <authorList>
            <consortium name="Ensembl"/>
        </authorList>
    </citation>
    <scope>IDENTIFICATION</scope>
</reference>
<keyword evidence="8" id="KW-0547">Nucleotide-binding</keyword>
<feature type="compositionally biased region" description="Polar residues" evidence="17">
    <location>
        <begin position="596"/>
        <end position="611"/>
    </location>
</feature>
<dbReference type="Proteomes" id="UP000472265">
    <property type="component" value="Chromosome 20"/>
</dbReference>
<name>A0A671YXB3_SPAAU</name>
<keyword evidence="9" id="KW-0256">Endoplasmic reticulum</keyword>
<dbReference type="GO" id="GO:0005739">
    <property type="term" value="C:mitochondrion"/>
    <property type="evidence" value="ECO:0007669"/>
    <property type="project" value="UniProtKB-SubCell"/>
</dbReference>
<sequence>MNVFLCSSIFSCYYLCPIFFPSELNVLLVGSNSSRKYLVGNIILGKLAFESDVTACCEQGEGEVCGRRVTLVKAPGWLRGYDLCNTPELSKTEAVLSVTPGLHSFILVINAEIPFKDEYEKTTKKHLQHFFGDKVWEHTIVVFSHRSQIDQETIEDNIKREGAPLKSLLEACGNRYHVLCDDGTDNSEKVKELFEKIDDMVAKNSCYETDSTLIKNAELKRKEVDKKAEELRLRSQQQREKLRDLMTEPTLNLRILMVGWVFSGKSASGNTILKANMFQAGDKTKKALKQSGKMAGREVVIVDTPGWWKFFPATFTPLPLKAEILNGVSLCSPSPNVILLGVPVDSSFTDDQRRVTEDNMRLLGQRVWRHVIVLFTFGDTLGDKTIEQHIESEGKPLRWLIEKCGNRYHVLDNRSTDDDDQVRELLEKMEEMVTGNSFFYLSAYPDGDYAKHQEDRSDYLTEIKDENTTKKITEQLAIEWDRKNWEKHHCEGSIDLPPGMSEAKQSSQGSEGEEVQMEHEDDQFRSCFGPEVDSEDDAGSGPLNILRELMEREWHRREVCMEQVSWRQFYNPAAAPSEPDNDQLLKSREKVRSWLKRSTSGFGTASNTSNQTKEDSICSGQEPC</sequence>
<evidence type="ECO:0000256" key="1">
    <source>
        <dbReference type="ARBA" id="ARBA00004173"/>
    </source>
</evidence>
<evidence type="ECO:0000313" key="20">
    <source>
        <dbReference type="Proteomes" id="UP000472265"/>
    </source>
</evidence>
<evidence type="ECO:0000256" key="5">
    <source>
        <dbReference type="ARBA" id="ARBA00008535"/>
    </source>
</evidence>
<comment type="subcellular location">
    <subcellularLocation>
        <location evidence="3">Cytoplasm</location>
        <location evidence="3">Cytosol</location>
    </subcellularLocation>
    <subcellularLocation>
        <location evidence="2">Endoplasmic reticulum</location>
    </subcellularLocation>
    <subcellularLocation>
        <location evidence="4">Golgi apparatus</location>
    </subcellularLocation>
    <subcellularLocation>
        <location evidence="1">Mitochondrion</location>
    </subcellularLocation>
</comment>
<accession>A0A671YXB3</accession>
<dbReference type="Gene3D" id="3.40.50.300">
    <property type="entry name" value="P-loop containing nucleotide triphosphate hydrolases"/>
    <property type="match status" value="2"/>
</dbReference>
<dbReference type="InterPro" id="IPR027417">
    <property type="entry name" value="P-loop_NTPase"/>
</dbReference>
<reference evidence="19" key="1">
    <citation type="submission" date="2021-04" db="EMBL/GenBank/DDBJ databases">
        <authorList>
            <consortium name="Wellcome Sanger Institute Data Sharing"/>
        </authorList>
    </citation>
    <scope>NUCLEOTIDE SEQUENCE [LARGE SCALE GENOMIC DNA]</scope>
</reference>
<dbReference type="AlphaFoldDB" id="A0A671YXB3"/>
<dbReference type="InterPro" id="IPR006703">
    <property type="entry name" value="G_AIG1"/>
</dbReference>
<evidence type="ECO:0000256" key="11">
    <source>
        <dbReference type="ARBA" id="ARBA00023128"/>
    </source>
</evidence>
<dbReference type="GO" id="GO:0005829">
    <property type="term" value="C:cytosol"/>
    <property type="evidence" value="ECO:0007669"/>
    <property type="project" value="UniProtKB-SubCell"/>
</dbReference>
<organism evidence="19 20">
    <name type="scientific">Sparus aurata</name>
    <name type="common">Gilthead sea bream</name>
    <dbReference type="NCBI Taxonomy" id="8175"/>
    <lineage>
        <taxon>Eukaryota</taxon>
        <taxon>Metazoa</taxon>
        <taxon>Chordata</taxon>
        <taxon>Craniata</taxon>
        <taxon>Vertebrata</taxon>
        <taxon>Euteleostomi</taxon>
        <taxon>Actinopterygii</taxon>
        <taxon>Neopterygii</taxon>
        <taxon>Teleostei</taxon>
        <taxon>Neoteleostei</taxon>
        <taxon>Acanthomorphata</taxon>
        <taxon>Eupercaria</taxon>
        <taxon>Spariformes</taxon>
        <taxon>Sparidae</taxon>
        <taxon>Sparus</taxon>
    </lineage>
</organism>
<evidence type="ECO:0000256" key="4">
    <source>
        <dbReference type="ARBA" id="ARBA00004555"/>
    </source>
</evidence>
<keyword evidence="20" id="KW-1185">Reference proteome</keyword>
<evidence type="ECO:0000256" key="3">
    <source>
        <dbReference type="ARBA" id="ARBA00004514"/>
    </source>
</evidence>
<keyword evidence="12" id="KW-0342">GTP-binding</keyword>
<dbReference type="PANTHER" id="PTHR10903:SF107">
    <property type="entry name" value="GTPASE IMAP FAMILY MEMBER 4-LIKE-RELATED"/>
    <property type="match status" value="1"/>
</dbReference>
<dbReference type="PROSITE" id="PS51720">
    <property type="entry name" value="G_AIG1"/>
    <property type="match status" value="2"/>
</dbReference>
<evidence type="ECO:0000256" key="9">
    <source>
        <dbReference type="ARBA" id="ARBA00022824"/>
    </source>
</evidence>
<dbReference type="Pfam" id="PF04548">
    <property type="entry name" value="AIG1"/>
    <property type="match status" value="2"/>
</dbReference>
<proteinExistence type="inferred from homology"/>
<evidence type="ECO:0000256" key="7">
    <source>
        <dbReference type="ARBA" id="ARBA00022737"/>
    </source>
</evidence>
<dbReference type="GO" id="GO:0005794">
    <property type="term" value="C:Golgi apparatus"/>
    <property type="evidence" value="ECO:0007669"/>
    <property type="project" value="UniProtKB-SubCell"/>
</dbReference>
<protein>
    <recommendedName>
        <fullName evidence="14">GTPase IMAP family member 8</fullName>
    </recommendedName>
    <alternativeName>
        <fullName evidence="15">Immune-associated nucleotide-binding protein 9</fullName>
    </alternativeName>
</protein>
<keyword evidence="7" id="KW-0677">Repeat</keyword>
<keyword evidence="10" id="KW-0333">Golgi apparatus</keyword>
<reference evidence="19" key="2">
    <citation type="submission" date="2025-08" db="UniProtKB">
        <authorList>
            <consortium name="Ensembl"/>
        </authorList>
    </citation>
    <scope>IDENTIFICATION</scope>
</reference>
<dbReference type="FunFam" id="3.40.50.300:FF:000536">
    <property type="entry name" value="GTPase IMAP family member 8"/>
    <property type="match status" value="1"/>
</dbReference>
<comment type="function">
    <text evidence="13">Exerts an anti-apoptotic effect in the immune system and is involved in responses to infections.</text>
</comment>
<feature type="coiled-coil region" evidence="16">
    <location>
        <begin position="214"/>
        <end position="248"/>
    </location>
</feature>
<feature type="region of interest" description="Disordered" evidence="17">
    <location>
        <begin position="489"/>
        <end position="542"/>
    </location>
</feature>
<evidence type="ECO:0000259" key="18">
    <source>
        <dbReference type="PROSITE" id="PS51720"/>
    </source>
</evidence>
<comment type="similarity">
    <text evidence="5">Belongs to the TRAFAC class TrmE-Era-EngA-EngB-Septin-like GTPase superfamily. AIG1/Toc34/Toc159-like paraseptin GTPase family. IAN subfamily.</text>
</comment>
<evidence type="ECO:0000256" key="13">
    <source>
        <dbReference type="ARBA" id="ARBA00056809"/>
    </source>
</evidence>
<dbReference type="SUPFAM" id="SSF52540">
    <property type="entry name" value="P-loop containing nucleoside triphosphate hydrolases"/>
    <property type="match status" value="2"/>
</dbReference>
<evidence type="ECO:0000256" key="10">
    <source>
        <dbReference type="ARBA" id="ARBA00023034"/>
    </source>
</evidence>
<keyword evidence="16" id="KW-0175">Coiled coil</keyword>
<evidence type="ECO:0000256" key="15">
    <source>
        <dbReference type="ARBA" id="ARBA00077278"/>
    </source>
</evidence>
<evidence type="ECO:0000256" key="16">
    <source>
        <dbReference type="SAM" id="Coils"/>
    </source>
</evidence>
<feature type="region of interest" description="Disordered" evidence="17">
    <location>
        <begin position="596"/>
        <end position="624"/>
    </location>
</feature>
<evidence type="ECO:0000256" key="14">
    <source>
        <dbReference type="ARBA" id="ARBA00073539"/>
    </source>
</evidence>
<dbReference type="Ensembl" id="ENSSAUT00010070789.1">
    <property type="protein sequence ID" value="ENSSAUP00010067625.1"/>
    <property type="gene ID" value="ENSSAUG00010026881.1"/>
</dbReference>
<dbReference type="InterPro" id="IPR045058">
    <property type="entry name" value="GIMA/IAN/Toc"/>
</dbReference>
<evidence type="ECO:0000256" key="8">
    <source>
        <dbReference type="ARBA" id="ARBA00022741"/>
    </source>
</evidence>
<evidence type="ECO:0000256" key="6">
    <source>
        <dbReference type="ARBA" id="ARBA00022490"/>
    </source>
</evidence>
<evidence type="ECO:0000256" key="17">
    <source>
        <dbReference type="SAM" id="MobiDB-lite"/>
    </source>
</evidence>
<dbReference type="PANTHER" id="PTHR10903">
    <property type="entry name" value="GTPASE, IMAP FAMILY MEMBER-RELATED"/>
    <property type="match status" value="1"/>
</dbReference>
<evidence type="ECO:0000256" key="12">
    <source>
        <dbReference type="ARBA" id="ARBA00023134"/>
    </source>
</evidence>
<evidence type="ECO:0000313" key="19">
    <source>
        <dbReference type="Ensembl" id="ENSSAUP00010067625.1"/>
    </source>
</evidence>
<dbReference type="GO" id="GO:0005783">
    <property type="term" value="C:endoplasmic reticulum"/>
    <property type="evidence" value="ECO:0007669"/>
    <property type="project" value="UniProtKB-SubCell"/>
</dbReference>
<keyword evidence="6" id="KW-0963">Cytoplasm</keyword>
<feature type="domain" description="AIG1-type G" evidence="18">
    <location>
        <begin position="250"/>
        <end position="448"/>
    </location>
</feature>
<dbReference type="GO" id="GO:0005525">
    <property type="term" value="F:GTP binding"/>
    <property type="evidence" value="ECO:0007669"/>
    <property type="project" value="UniProtKB-KW"/>
</dbReference>
<dbReference type="GeneTree" id="ENSGT00940000162556"/>